<dbReference type="GO" id="GO:0005777">
    <property type="term" value="C:peroxisome"/>
    <property type="evidence" value="ECO:0007669"/>
    <property type="project" value="UniProtKB-SubCell"/>
</dbReference>
<dbReference type="AlphaFoldDB" id="H2Z2W9"/>
<dbReference type="FunCoup" id="H2Z2W9">
    <property type="interactions" value="12"/>
</dbReference>
<reference evidence="19" key="2">
    <citation type="submission" date="2025-08" db="UniProtKB">
        <authorList>
            <consortium name="Ensembl"/>
        </authorList>
    </citation>
    <scope>IDENTIFICATION</scope>
</reference>
<dbReference type="Ensembl" id="ENSCSAVT00000012069.1">
    <property type="protein sequence ID" value="ENSCSAVP00000011931.1"/>
    <property type="gene ID" value="ENSCSAVG00000007007.1"/>
</dbReference>
<dbReference type="FunFam" id="1.20.140.10:FF:000005">
    <property type="entry name" value="Acyl-coenzyme A oxidase"/>
    <property type="match status" value="1"/>
</dbReference>
<dbReference type="Gene3D" id="2.40.110.10">
    <property type="entry name" value="Butyryl-CoA Dehydrogenase, subunit A, domain 2"/>
    <property type="match status" value="1"/>
</dbReference>
<evidence type="ECO:0000259" key="17">
    <source>
        <dbReference type="Pfam" id="PF14749"/>
    </source>
</evidence>
<dbReference type="InterPro" id="IPR029320">
    <property type="entry name" value="Acyl-CoA_ox_N"/>
</dbReference>
<dbReference type="InterPro" id="IPR055060">
    <property type="entry name" value="ACOX_C_alpha1"/>
</dbReference>
<comment type="subcellular location">
    <subcellularLocation>
        <location evidence="2">Peroxisome</location>
    </subcellularLocation>
</comment>
<dbReference type="GO" id="GO:0005504">
    <property type="term" value="F:fatty acid binding"/>
    <property type="evidence" value="ECO:0007669"/>
    <property type="project" value="TreeGrafter"/>
</dbReference>
<evidence type="ECO:0000256" key="7">
    <source>
        <dbReference type="ARBA" id="ARBA00022827"/>
    </source>
</evidence>
<dbReference type="Pfam" id="PF14749">
    <property type="entry name" value="Acyl-CoA_ox_N"/>
    <property type="match status" value="1"/>
</dbReference>
<dbReference type="GO" id="GO:0003997">
    <property type="term" value="F:acyl-CoA oxidase activity"/>
    <property type="evidence" value="ECO:0007669"/>
    <property type="project" value="InterPro"/>
</dbReference>
<dbReference type="GO" id="GO:0071949">
    <property type="term" value="F:FAD binding"/>
    <property type="evidence" value="ECO:0007669"/>
    <property type="project" value="InterPro"/>
</dbReference>
<keyword evidence="20" id="KW-1185">Reference proteome</keyword>
<evidence type="ECO:0000256" key="3">
    <source>
        <dbReference type="ARBA" id="ARBA00004846"/>
    </source>
</evidence>
<reference evidence="19" key="3">
    <citation type="submission" date="2025-09" db="UniProtKB">
        <authorList>
            <consortium name="Ensembl"/>
        </authorList>
    </citation>
    <scope>IDENTIFICATION</scope>
</reference>
<dbReference type="Gene3D" id="1.10.540.10">
    <property type="entry name" value="Acyl-CoA dehydrogenase/oxidase, N-terminal domain"/>
    <property type="match status" value="1"/>
</dbReference>
<evidence type="ECO:0000256" key="10">
    <source>
        <dbReference type="ARBA" id="ARBA00023002"/>
    </source>
</evidence>
<feature type="binding site" evidence="15">
    <location>
        <position position="137"/>
    </location>
    <ligand>
        <name>FAD</name>
        <dbReference type="ChEBI" id="CHEBI:57692"/>
    </ligand>
</feature>
<dbReference type="STRING" id="51511.ENSCSAVP00000011931"/>
<comment type="pathway">
    <text evidence="3">Lipid metabolism; peroxisomal fatty acid beta-oxidation.</text>
</comment>
<dbReference type="SUPFAM" id="SSF47203">
    <property type="entry name" value="Acyl-CoA dehydrogenase C-terminal domain-like"/>
    <property type="match status" value="2"/>
</dbReference>
<evidence type="ECO:0000256" key="15">
    <source>
        <dbReference type="PIRSR" id="PIRSR000168-2"/>
    </source>
</evidence>
<dbReference type="InParanoid" id="H2Z2W9"/>
<protein>
    <recommendedName>
        <fullName evidence="13">Acyl-coenzyme A oxidase</fullName>
    </recommendedName>
</protein>
<dbReference type="PANTHER" id="PTHR10909">
    <property type="entry name" value="ELECTRON TRANSPORT OXIDOREDUCTASE"/>
    <property type="match status" value="1"/>
</dbReference>
<evidence type="ECO:0000256" key="5">
    <source>
        <dbReference type="ARBA" id="ARBA00022630"/>
    </source>
</evidence>
<dbReference type="FunFam" id="2.40.110.10:FF:000003">
    <property type="entry name" value="Acyl-coenzyme A oxidase"/>
    <property type="match status" value="1"/>
</dbReference>
<keyword evidence="12" id="KW-0576">Peroxisome</keyword>
<dbReference type="FunFam" id="1.20.140.10:FF:000013">
    <property type="entry name" value="Acyl-coenzyme A oxidase"/>
    <property type="match status" value="1"/>
</dbReference>
<dbReference type="SUPFAM" id="SSF56645">
    <property type="entry name" value="Acyl-CoA dehydrogenase NM domain-like"/>
    <property type="match status" value="1"/>
</dbReference>
<evidence type="ECO:0000256" key="4">
    <source>
        <dbReference type="ARBA" id="ARBA00006288"/>
    </source>
</evidence>
<feature type="active site" description="Proton acceptor" evidence="14">
    <location>
        <position position="420"/>
    </location>
</feature>
<evidence type="ECO:0000259" key="18">
    <source>
        <dbReference type="Pfam" id="PF22924"/>
    </source>
</evidence>
<evidence type="ECO:0000256" key="12">
    <source>
        <dbReference type="ARBA" id="ARBA00023140"/>
    </source>
</evidence>
<keyword evidence="8" id="KW-0276">Fatty acid metabolism</keyword>
<keyword evidence="11" id="KW-0443">Lipid metabolism</keyword>
<keyword evidence="7 13" id="KW-0274">FAD</keyword>
<keyword evidence="6" id="KW-0547">Nucleotide-binding</keyword>
<keyword evidence="5 13" id="KW-0285">Flavoprotein</keyword>
<dbReference type="InterPro" id="IPR012258">
    <property type="entry name" value="Acyl-CoA_oxidase"/>
</dbReference>
<evidence type="ECO:0000313" key="19">
    <source>
        <dbReference type="Ensembl" id="ENSCSAVP00000011931.1"/>
    </source>
</evidence>
<feature type="domain" description="Acyl-coenzyme A oxidase N-terminal" evidence="17">
    <location>
        <begin position="11"/>
        <end position="131"/>
    </location>
</feature>
<proteinExistence type="inferred from homology"/>
<organism evidence="19 20">
    <name type="scientific">Ciona savignyi</name>
    <name type="common">Pacific transparent sea squirt</name>
    <dbReference type="NCBI Taxonomy" id="51511"/>
    <lineage>
        <taxon>Eukaryota</taxon>
        <taxon>Metazoa</taxon>
        <taxon>Chordata</taxon>
        <taxon>Tunicata</taxon>
        <taxon>Ascidiacea</taxon>
        <taxon>Phlebobranchia</taxon>
        <taxon>Cionidae</taxon>
        <taxon>Ciona</taxon>
    </lineage>
</organism>
<dbReference type="Pfam" id="PF22924">
    <property type="entry name" value="ACOX_C_alpha1"/>
    <property type="match status" value="1"/>
</dbReference>
<dbReference type="Gene3D" id="1.20.140.10">
    <property type="entry name" value="Butyryl-CoA Dehydrogenase, subunit A, domain 3"/>
    <property type="match status" value="2"/>
</dbReference>
<dbReference type="Pfam" id="PF01756">
    <property type="entry name" value="ACOX"/>
    <property type="match status" value="1"/>
</dbReference>
<keyword evidence="9" id="KW-0067">ATP-binding</keyword>
<comment type="similarity">
    <text evidence="4 13">Belongs to the acyl-CoA oxidase family.</text>
</comment>
<dbReference type="FunFam" id="1.10.540.10:FF:000006">
    <property type="entry name" value="Acyl-coenzyme A oxidase"/>
    <property type="match status" value="1"/>
</dbReference>
<comment type="cofactor">
    <cofactor evidence="1">
        <name>FAD</name>
        <dbReference type="ChEBI" id="CHEBI:57692"/>
    </cofactor>
</comment>
<sequence length="657" mass="73501">LEKERGQVNFNVEELTNIYDGGAEETKLRRKVADVIQNDPEVRCKDIGMMTREERYIDGVRRCVYLYKVLLPREGWTPVSKEVKDYFKYRNIGKERSFGVHAGVFIPCLLSFGSDEQIAKWLPLAMQFQIIGTYAQTEMGHGTFLRGLQTTATYDKKNKEFVINCPEISAMKWWPGDLGKSANHALLMAQLVIDGKKYGMHPFMVQIRDLTTHMPLPGITVGDIGNKVGFETTDNGFLHLNQVRIPRENLLCKNAEVKPNGTYLTKASDKMVYGSMVRLRAIILESEAVSALGKACTIAVRYSLVRCQGELEPGKPEVSVMEYMTQQKKLLPYVAMTYVTHFACLKLSNQYNAFTREMDNNDISGLPELHALSAGMKAVVSEQCSDGIEILRKSCGGHGYSNASGIPIIWSSAVACCTYEGENTVMLLQCARYLVKCINQVQTTRMVGSVAYLNNMTQSTCHVDSVSGFKQLDVLVACFQYRAREVLKTAALKLSHLTKHGMASYNAWNQSSVELVNVVKAHITQFIVTTFASGITELECTKPVKNVLQQLCALYALSCINASTGDFLKVGYLSPRQCDLAHEAELELLSCIRPNAVGLVDAFDFSDDLLQSCLGAYDGNVYERLFAWAKKSPLNKTEVTIYQQYIQIRLIGRRKAF</sequence>
<evidence type="ECO:0000256" key="2">
    <source>
        <dbReference type="ARBA" id="ARBA00004275"/>
    </source>
</evidence>
<dbReference type="GO" id="GO:0033540">
    <property type="term" value="P:fatty acid beta-oxidation using acyl-CoA oxidase"/>
    <property type="evidence" value="ECO:0007669"/>
    <property type="project" value="TreeGrafter"/>
</dbReference>
<evidence type="ECO:0000256" key="13">
    <source>
        <dbReference type="PIRNR" id="PIRNR000168"/>
    </source>
</evidence>
<name>H2Z2W9_CIOSA</name>
<dbReference type="PANTHER" id="PTHR10909:SF344">
    <property type="entry name" value="PEROXISOMAL ACYL-COENZYME A OXIDASE 2"/>
    <property type="match status" value="1"/>
</dbReference>
<feature type="binding site" evidence="15">
    <location>
        <position position="176"/>
    </location>
    <ligand>
        <name>FAD</name>
        <dbReference type="ChEBI" id="CHEBI:57692"/>
    </ligand>
</feature>
<dbReference type="eggNOG" id="KOG0136">
    <property type="taxonomic scope" value="Eukaryota"/>
</dbReference>
<reference evidence="20" key="1">
    <citation type="submission" date="2003-08" db="EMBL/GenBank/DDBJ databases">
        <authorList>
            <person name="Birren B."/>
            <person name="Nusbaum C."/>
            <person name="Abebe A."/>
            <person name="Abouelleil A."/>
            <person name="Adekoya E."/>
            <person name="Ait-zahra M."/>
            <person name="Allen N."/>
            <person name="Allen T."/>
            <person name="An P."/>
            <person name="Anderson M."/>
            <person name="Anderson S."/>
            <person name="Arachchi H."/>
            <person name="Armbruster J."/>
            <person name="Bachantsang P."/>
            <person name="Baldwin J."/>
            <person name="Barry A."/>
            <person name="Bayul T."/>
            <person name="Blitshsteyn B."/>
            <person name="Bloom T."/>
            <person name="Blye J."/>
            <person name="Boguslavskiy L."/>
            <person name="Borowsky M."/>
            <person name="Boukhgalter B."/>
            <person name="Brunache A."/>
            <person name="Butler J."/>
            <person name="Calixte N."/>
            <person name="Calvo S."/>
            <person name="Camarata J."/>
            <person name="Campo K."/>
            <person name="Chang J."/>
            <person name="Cheshatsang Y."/>
            <person name="Citroen M."/>
            <person name="Collymore A."/>
            <person name="Considine T."/>
            <person name="Cook A."/>
            <person name="Cooke P."/>
            <person name="Corum B."/>
            <person name="Cuomo C."/>
            <person name="David R."/>
            <person name="Dawoe T."/>
            <person name="Degray S."/>
            <person name="Dodge S."/>
            <person name="Dooley K."/>
            <person name="Dorje P."/>
            <person name="Dorjee K."/>
            <person name="Dorris L."/>
            <person name="Duffey N."/>
            <person name="Dupes A."/>
            <person name="Elkins T."/>
            <person name="Engels R."/>
            <person name="Erickson J."/>
            <person name="Farina A."/>
            <person name="Faro S."/>
            <person name="Ferreira P."/>
            <person name="Fischer H."/>
            <person name="Fitzgerald M."/>
            <person name="Foley K."/>
            <person name="Gage D."/>
            <person name="Galagan J."/>
            <person name="Gearin G."/>
            <person name="Gnerre S."/>
            <person name="Gnirke A."/>
            <person name="Goyette A."/>
            <person name="Graham J."/>
            <person name="Grandbois E."/>
            <person name="Gyaltsen K."/>
            <person name="Hafez N."/>
            <person name="Hagopian D."/>
            <person name="Hagos B."/>
            <person name="Hall J."/>
            <person name="Hatcher B."/>
            <person name="Heller A."/>
            <person name="Higgins H."/>
            <person name="Honan T."/>
            <person name="Horn A."/>
            <person name="Houde N."/>
            <person name="Hughes L."/>
            <person name="Hulme W."/>
            <person name="Husby E."/>
            <person name="Iliev I."/>
            <person name="Jaffe D."/>
            <person name="Jones C."/>
            <person name="Kamal M."/>
            <person name="Kamat A."/>
            <person name="Kamvysselis M."/>
            <person name="Karlsson E."/>
            <person name="Kells C."/>
            <person name="Kieu A."/>
            <person name="Kisner P."/>
            <person name="Kodira C."/>
            <person name="Kulbokas E."/>
            <person name="Labutti K."/>
            <person name="Lama D."/>
            <person name="Landers T."/>
            <person name="Leger J."/>
            <person name="Levine S."/>
            <person name="Lewis D."/>
            <person name="Lewis T."/>
            <person name="Lindblad-toh K."/>
            <person name="Liu X."/>
            <person name="Lokyitsang T."/>
            <person name="Lokyitsang Y."/>
            <person name="Lucien O."/>
            <person name="Lui A."/>
            <person name="Ma L.J."/>
            <person name="Mabbitt R."/>
            <person name="Macdonald J."/>
            <person name="Maclean C."/>
            <person name="Major J."/>
            <person name="Manning J."/>
            <person name="Marabella R."/>
            <person name="Maru K."/>
            <person name="Matthews C."/>
            <person name="Mauceli E."/>
            <person name="Mccarthy M."/>
            <person name="Mcdonough S."/>
            <person name="Mcghee T."/>
            <person name="Meldrim J."/>
            <person name="Meneus L."/>
            <person name="Mesirov J."/>
            <person name="Mihalev A."/>
            <person name="Mihova T."/>
            <person name="Mikkelsen T."/>
            <person name="Mlenga V."/>
            <person name="Moru K."/>
            <person name="Mozes J."/>
            <person name="Mulrain L."/>
            <person name="Munson G."/>
            <person name="Naylor J."/>
            <person name="Newes C."/>
            <person name="Nguyen C."/>
            <person name="Nguyen N."/>
            <person name="Nguyen T."/>
            <person name="Nicol R."/>
            <person name="Nielsen C."/>
            <person name="Nizzari M."/>
            <person name="Norbu C."/>
            <person name="Norbu N."/>
            <person name="O'donnell P."/>
            <person name="Okoawo O."/>
            <person name="O'leary S."/>
            <person name="Omotosho B."/>
            <person name="O'neill K."/>
            <person name="Osman S."/>
            <person name="Parker S."/>
            <person name="Perrin D."/>
            <person name="Phunkhang P."/>
            <person name="Piqani B."/>
            <person name="Purcell S."/>
            <person name="Rachupka T."/>
            <person name="Ramasamy U."/>
            <person name="Rameau R."/>
            <person name="Ray V."/>
            <person name="Raymond C."/>
            <person name="Retta R."/>
            <person name="Richardson S."/>
            <person name="Rise C."/>
            <person name="Rodriguez J."/>
            <person name="Rogers J."/>
            <person name="Rogov P."/>
            <person name="Rutman M."/>
            <person name="Schupbach R."/>
            <person name="Seaman C."/>
            <person name="Settipalli S."/>
            <person name="Sharpe T."/>
            <person name="Sheridan J."/>
            <person name="Sherpa N."/>
            <person name="Shi J."/>
            <person name="Smirnov S."/>
            <person name="Smith C."/>
            <person name="Sougnez C."/>
            <person name="Spencer B."/>
            <person name="Stalker J."/>
            <person name="Stange-thomann N."/>
            <person name="Stavropoulos S."/>
            <person name="Stetson K."/>
            <person name="Stone C."/>
            <person name="Stone S."/>
            <person name="Stubbs M."/>
            <person name="Talamas J."/>
            <person name="Tchuinga P."/>
            <person name="Tenzing P."/>
            <person name="Tesfaye S."/>
            <person name="Theodore J."/>
            <person name="Thoulutsang Y."/>
            <person name="Topham K."/>
            <person name="Towey S."/>
            <person name="Tsamla T."/>
            <person name="Tsomo N."/>
            <person name="Vallee D."/>
            <person name="Vassiliev H."/>
            <person name="Venkataraman V."/>
            <person name="Vinson J."/>
            <person name="Vo A."/>
            <person name="Wade C."/>
            <person name="Wang S."/>
            <person name="Wangchuk T."/>
            <person name="Wangdi T."/>
            <person name="Whittaker C."/>
            <person name="Wilkinson J."/>
            <person name="Wu Y."/>
            <person name="Wyman D."/>
            <person name="Yadav S."/>
            <person name="Yang S."/>
            <person name="Yang X."/>
            <person name="Yeager S."/>
            <person name="Yee E."/>
            <person name="Young G."/>
            <person name="Zainoun J."/>
            <person name="Zembeck L."/>
            <person name="Zimmer A."/>
            <person name="Zody M."/>
            <person name="Lander E."/>
        </authorList>
    </citation>
    <scope>NUCLEOTIDE SEQUENCE [LARGE SCALE GENOMIC DNA]</scope>
</reference>
<dbReference type="GeneTree" id="ENSGT00940000166003"/>
<evidence type="ECO:0000256" key="8">
    <source>
        <dbReference type="ARBA" id="ARBA00022832"/>
    </source>
</evidence>
<evidence type="ECO:0000259" key="16">
    <source>
        <dbReference type="Pfam" id="PF01756"/>
    </source>
</evidence>
<evidence type="ECO:0000256" key="14">
    <source>
        <dbReference type="PIRSR" id="PIRSR000168-1"/>
    </source>
</evidence>
<dbReference type="GO" id="GO:0055088">
    <property type="term" value="P:lipid homeostasis"/>
    <property type="evidence" value="ECO:0007669"/>
    <property type="project" value="TreeGrafter"/>
</dbReference>
<evidence type="ECO:0000313" key="20">
    <source>
        <dbReference type="Proteomes" id="UP000007875"/>
    </source>
</evidence>
<dbReference type="GO" id="GO:0000038">
    <property type="term" value="P:very long-chain fatty acid metabolic process"/>
    <property type="evidence" value="ECO:0007669"/>
    <property type="project" value="TreeGrafter"/>
</dbReference>
<dbReference type="InterPro" id="IPR036250">
    <property type="entry name" value="AcylCo_DH-like_C"/>
</dbReference>
<dbReference type="Proteomes" id="UP000007875">
    <property type="component" value="Unassembled WGS sequence"/>
</dbReference>
<dbReference type="InterPro" id="IPR009100">
    <property type="entry name" value="AcylCoA_DH/oxidase_NM_dom_sf"/>
</dbReference>
<evidence type="ECO:0000256" key="9">
    <source>
        <dbReference type="ARBA" id="ARBA00022840"/>
    </source>
</evidence>
<dbReference type="InterPro" id="IPR046373">
    <property type="entry name" value="Acyl-CoA_Oxase/DH_mid-dom_sf"/>
</dbReference>
<feature type="domain" description="Acyl-CoA oxidase C-alpha1" evidence="18">
    <location>
        <begin position="273"/>
        <end position="435"/>
    </location>
</feature>
<keyword evidence="10" id="KW-0560">Oxidoreductase</keyword>
<dbReference type="GO" id="GO:0005524">
    <property type="term" value="F:ATP binding"/>
    <property type="evidence" value="ECO:0007669"/>
    <property type="project" value="UniProtKB-KW"/>
</dbReference>
<evidence type="ECO:0000256" key="6">
    <source>
        <dbReference type="ARBA" id="ARBA00022741"/>
    </source>
</evidence>
<dbReference type="InterPro" id="IPR002655">
    <property type="entry name" value="Acyl-CoA_oxidase_C"/>
</dbReference>
<dbReference type="InterPro" id="IPR037069">
    <property type="entry name" value="AcylCoA_DH/ox_N_sf"/>
</dbReference>
<dbReference type="PIRSF" id="PIRSF000168">
    <property type="entry name" value="Acyl-CoA_oxidase"/>
    <property type="match status" value="1"/>
</dbReference>
<accession>H2Z2W9</accession>
<evidence type="ECO:0000256" key="1">
    <source>
        <dbReference type="ARBA" id="ARBA00001974"/>
    </source>
</evidence>
<evidence type="ECO:0000256" key="11">
    <source>
        <dbReference type="ARBA" id="ARBA00023098"/>
    </source>
</evidence>
<feature type="domain" description="Acyl-CoA oxidase C-terminal" evidence="16">
    <location>
        <begin position="472"/>
        <end position="647"/>
    </location>
</feature>